<sequence length="459" mass="49795">MGLNYVTGDREQRFLLAPDMRDWLAPEHLCWFVIDVVEALDLDAFHRSYRADGHGRAAYDPAVMVAVLLYAYCTGVRSSRQIQRRCLEQIDYRILAAGLAPDHVTLARFRARHADALAAVFVDSLRLCAEAGLVSLGAIAVDGTKIAANASIDRNRTSEELGKQISAILAEAAEIDAAEDAASDQDHQSESGPAVDPALRRAALDAARQRLEAARTRLEVVAADRAARFEARSAQLNAARAAKGQPPRQFRPRARDEAPKPGTTTNLTDPDSRPMQSRHGRVQGFNAQTVTTAGQIIVAAEVSTDSNDVAQLAPMLSATRAGLTAAGITEPIDALVADAGYWRAENVNASHPDLARPDGPTLYIAVARHGRRGKPRQDGKPSEATTTALVEQMTARLKTDTGKKMMRMRSTSVEPVFGQIKHGRGIRQLSRRGLVAARAEWKLIAATHNLLKLYRATAI</sequence>
<dbReference type="Pfam" id="PF13751">
    <property type="entry name" value="DDE_Tnp_1_6"/>
    <property type="match status" value="1"/>
</dbReference>
<evidence type="ECO:0000256" key="1">
    <source>
        <dbReference type="SAM" id="MobiDB-lite"/>
    </source>
</evidence>
<evidence type="ECO:0000259" key="2">
    <source>
        <dbReference type="Pfam" id="PF05598"/>
    </source>
</evidence>
<reference evidence="4 6" key="1">
    <citation type="submission" date="2019-03" db="EMBL/GenBank/DDBJ databases">
        <title>Sequencing the genomes of 1000 actinobacteria strains.</title>
        <authorList>
            <person name="Klenk H.-P."/>
        </authorList>
    </citation>
    <scope>NUCLEOTIDE SEQUENCE [LARGE SCALE GENOMIC DNA]</scope>
    <source>
        <strain evidence="4 6">DSM 44969</strain>
    </source>
</reference>
<dbReference type="AlphaFoldDB" id="A0A4R1HKD9"/>
<feature type="domain" description="Transposase DDE" evidence="3">
    <location>
        <begin position="387"/>
        <end position="453"/>
    </location>
</feature>
<proteinExistence type="predicted"/>
<dbReference type="InterPro" id="IPR025668">
    <property type="entry name" value="Tnp_DDE_dom"/>
</dbReference>
<feature type="region of interest" description="Disordered" evidence="1">
    <location>
        <begin position="237"/>
        <end position="279"/>
    </location>
</feature>
<gene>
    <name evidence="5" type="ORF">EV378_2449</name>
    <name evidence="4" type="ORF">EV378_5376</name>
</gene>
<evidence type="ECO:0000259" key="3">
    <source>
        <dbReference type="Pfam" id="PF13751"/>
    </source>
</evidence>
<feature type="domain" description="Transposase InsH N-terminal" evidence="2">
    <location>
        <begin position="21"/>
        <end position="112"/>
    </location>
</feature>
<keyword evidence="6" id="KW-1185">Reference proteome</keyword>
<dbReference type="Pfam" id="PF05598">
    <property type="entry name" value="DUF772"/>
    <property type="match status" value="1"/>
</dbReference>
<protein>
    <submittedName>
        <fullName evidence="4">Transposase</fullName>
    </submittedName>
</protein>
<comment type="caution">
    <text evidence="4">The sequence shown here is derived from an EMBL/GenBank/DDBJ whole genome shotgun (WGS) entry which is preliminary data.</text>
</comment>
<accession>A0A4R1HKD9</accession>
<name>A0A4R1HKD9_PSEEN</name>
<evidence type="ECO:0000313" key="4">
    <source>
        <dbReference type="EMBL" id="TCK21393.1"/>
    </source>
</evidence>
<dbReference type="EMBL" id="SMFZ01000002">
    <property type="protein sequence ID" value="TCK21393.1"/>
    <property type="molecule type" value="Genomic_DNA"/>
</dbReference>
<dbReference type="OrthoDB" id="4227096at2"/>
<dbReference type="Proteomes" id="UP000295560">
    <property type="component" value="Unassembled WGS sequence"/>
</dbReference>
<evidence type="ECO:0000313" key="6">
    <source>
        <dbReference type="Proteomes" id="UP000295560"/>
    </source>
</evidence>
<dbReference type="RefSeq" id="WP_132430147.1">
    <property type="nucleotide sequence ID" value="NZ_SMFZ01000001.1"/>
</dbReference>
<evidence type="ECO:0000313" key="5">
    <source>
        <dbReference type="EMBL" id="TCK26610.1"/>
    </source>
</evidence>
<feature type="region of interest" description="Disordered" evidence="1">
    <location>
        <begin position="177"/>
        <end position="197"/>
    </location>
</feature>
<organism evidence="4 6">
    <name type="scientific">Pseudonocardia endophytica</name>
    <dbReference type="NCBI Taxonomy" id="401976"/>
    <lineage>
        <taxon>Bacteria</taxon>
        <taxon>Bacillati</taxon>
        <taxon>Actinomycetota</taxon>
        <taxon>Actinomycetes</taxon>
        <taxon>Pseudonocardiales</taxon>
        <taxon>Pseudonocardiaceae</taxon>
        <taxon>Pseudonocardia</taxon>
    </lineage>
</organism>
<dbReference type="EMBL" id="SMFZ01000001">
    <property type="protein sequence ID" value="TCK26610.1"/>
    <property type="molecule type" value="Genomic_DNA"/>
</dbReference>
<dbReference type="InterPro" id="IPR008490">
    <property type="entry name" value="Transposase_InsH_N"/>
</dbReference>
<dbReference type="PANTHER" id="PTHR33408">
    <property type="entry name" value="TRANSPOSASE"/>
    <property type="match status" value="1"/>
</dbReference>